<dbReference type="GeneID" id="64819547"/>
<accession>A0A8T8K6C6</accession>
<dbReference type="InterPro" id="IPR036136">
    <property type="entry name" value="Nit/Sulf_reduc_fer-like_dom_sf"/>
</dbReference>
<keyword evidence="2" id="KW-0349">Heme</keyword>
<dbReference type="SUPFAM" id="SSF55124">
    <property type="entry name" value="Nitrite/Sulfite reductase N-terminal domain-like"/>
    <property type="match status" value="1"/>
</dbReference>
<dbReference type="PRINTS" id="PR00397">
    <property type="entry name" value="SIROHAEM"/>
</dbReference>
<dbReference type="Proteomes" id="UP000681041">
    <property type="component" value="Chromosome"/>
</dbReference>
<evidence type="ECO:0000256" key="6">
    <source>
        <dbReference type="ARBA" id="ARBA00023014"/>
    </source>
</evidence>
<evidence type="ECO:0000259" key="7">
    <source>
        <dbReference type="Pfam" id="PF01077"/>
    </source>
</evidence>
<proteinExistence type="predicted"/>
<evidence type="ECO:0000313" key="9">
    <source>
        <dbReference type="EMBL" id="QUH22673.1"/>
    </source>
</evidence>
<dbReference type="AlphaFoldDB" id="A0A8T8K6C6"/>
<dbReference type="PIRSF" id="PIRSF037487">
    <property type="entry name" value="Sulfite_red_assimil"/>
    <property type="match status" value="1"/>
</dbReference>
<dbReference type="InterPro" id="IPR006066">
    <property type="entry name" value="NO2/SO3_Rdtase_FeS/sirohaem_BS"/>
</dbReference>
<keyword evidence="4" id="KW-0560">Oxidoreductase</keyword>
<evidence type="ECO:0000256" key="4">
    <source>
        <dbReference type="ARBA" id="ARBA00023002"/>
    </source>
</evidence>
<sequence length="215" mass="23577">MEDFPEKGAKLQADGTYAIIPHVPGGLITPKELSQLSQVALKYKAWLKITSQQRIALIGIKKEDIDKVWGNLDMKVGGLNGPCVKAARFCPGKKYCKKGERDTLKIGLDINEKFLGIPTPNKVKIGISGCINSCADSALRDIGLIGSRNGWKIMVGGSGGKKPRIGSLLIKDLNDQEALSLVGQVIDYYKSQDTPRRLGLLIEKEGWYSFIKTFK</sequence>
<keyword evidence="5" id="KW-0408">Iron</keyword>
<dbReference type="InterPro" id="IPR052034">
    <property type="entry name" value="NasD-like"/>
</dbReference>
<dbReference type="InterPro" id="IPR005117">
    <property type="entry name" value="NiRdtase/SiRdtase_haem-b_fer"/>
</dbReference>
<dbReference type="PANTHER" id="PTHR43809:SF1">
    <property type="entry name" value="NITRITE REDUCTASE (NADH) LARGE SUBUNIT"/>
    <property type="match status" value="1"/>
</dbReference>
<name>A0A8T8K6C6_9EURY</name>
<dbReference type="RefSeq" id="WP_211533618.1">
    <property type="nucleotide sequence ID" value="NZ_CP058560.1"/>
</dbReference>
<dbReference type="Gene3D" id="3.90.480.20">
    <property type="match status" value="1"/>
</dbReference>
<dbReference type="GO" id="GO:0020037">
    <property type="term" value="F:heme binding"/>
    <property type="evidence" value="ECO:0007669"/>
    <property type="project" value="InterPro"/>
</dbReference>
<dbReference type="PANTHER" id="PTHR43809">
    <property type="entry name" value="NITRITE REDUCTASE (NADH) LARGE SUBUNIT"/>
    <property type="match status" value="1"/>
</dbReference>
<keyword evidence="6" id="KW-0411">Iron-sulfur</keyword>
<keyword evidence="10" id="KW-1185">Reference proteome</keyword>
<dbReference type="SUPFAM" id="SSF56014">
    <property type="entry name" value="Nitrite and sulphite reductase 4Fe-4S domain-like"/>
    <property type="match status" value="1"/>
</dbReference>
<dbReference type="InterPro" id="IPR006067">
    <property type="entry name" value="NO2/SO3_Rdtase_4Fe4S_dom"/>
</dbReference>
<dbReference type="KEGG" id="meme:HYG87_02245"/>
<feature type="domain" description="Nitrite/Sulfite reductase ferredoxin-like" evidence="8">
    <location>
        <begin position="12"/>
        <end position="72"/>
    </location>
</feature>
<dbReference type="PROSITE" id="PS00365">
    <property type="entry name" value="NIR_SIR"/>
    <property type="match status" value="1"/>
</dbReference>
<reference evidence="9" key="1">
    <citation type="submission" date="2020-07" db="EMBL/GenBank/DDBJ databases">
        <title>Methanobacterium. sp. MethCan genome.</title>
        <authorList>
            <person name="Postec A."/>
            <person name="Quemeneur M."/>
        </authorList>
    </citation>
    <scope>NUCLEOTIDE SEQUENCE</scope>
    <source>
        <strain evidence="9">MethCAN</strain>
    </source>
</reference>
<dbReference type="Pfam" id="PF03460">
    <property type="entry name" value="NIR_SIR_ferr"/>
    <property type="match status" value="1"/>
</dbReference>
<dbReference type="GO" id="GO:0046872">
    <property type="term" value="F:metal ion binding"/>
    <property type="evidence" value="ECO:0007669"/>
    <property type="project" value="UniProtKB-KW"/>
</dbReference>
<evidence type="ECO:0000256" key="1">
    <source>
        <dbReference type="ARBA" id="ARBA00022485"/>
    </source>
</evidence>
<evidence type="ECO:0000256" key="3">
    <source>
        <dbReference type="ARBA" id="ARBA00022723"/>
    </source>
</evidence>
<organism evidence="9 10">
    <name type="scientific">Methanobacterium alkalithermotolerans</name>
    <dbReference type="NCBI Taxonomy" id="2731220"/>
    <lineage>
        <taxon>Archaea</taxon>
        <taxon>Methanobacteriati</taxon>
        <taxon>Methanobacteriota</taxon>
        <taxon>Methanomada group</taxon>
        <taxon>Methanobacteria</taxon>
        <taxon>Methanobacteriales</taxon>
        <taxon>Methanobacteriaceae</taxon>
        <taxon>Methanobacterium</taxon>
    </lineage>
</organism>
<dbReference type="Gene3D" id="3.30.413.10">
    <property type="entry name" value="Sulfite Reductase Hemoprotein, domain 1"/>
    <property type="match status" value="1"/>
</dbReference>
<feature type="domain" description="Nitrite/sulphite reductase 4Fe-4S" evidence="7">
    <location>
        <begin position="81"/>
        <end position="213"/>
    </location>
</feature>
<dbReference type="EMBL" id="CP058560">
    <property type="protein sequence ID" value="QUH22673.1"/>
    <property type="molecule type" value="Genomic_DNA"/>
</dbReference>
<keyword evidence="1" id="KW-0004">4Fe-4S</keyword>
<dbReference type="Pfam" id="PF01077">
    <property type="entry name" value="NIR_SIR"/>
    <property type="match status" value="1"/>
</dbReference>
<protein>
    <submittedName>
        <fullName evidence="9">NAD(P)/FAD-dependent oxidoreductase</fullName>
    </submittedName>
</protein>
<evidence type="ECO:0000256" key="2">
    <source>
        <dbReference type="ARBA" id="ARBA00022617"/>
    </source>
</evidence>
<dbReference type="GO" id="GO:0016491">
    <property type="term" value="F:oxidoreductase activity"/>
    <property type="evidence" value="ECO:0007669"/>
    <property type="project" value="UniProtKB-KW"/>
</dbReference>
<evidence type="ECO:0000256" key="5">
    <source>
        <dbReference type="ARBA" id="ARBA00023004"/>
    </source>
</evidence>
<dbReference type="OrthoDB" id="15347at2157"/>
<dbReference type="InterPro" id="IPR045854">
    <property type="entry name" value="NO2/SO3_Rdtase_4Fe4S_sf"/>
</dbReference>
<gene>
    <name evidence="9" type="ORF">HYG87_02245</name>
</gene>
<evidence type="ECO:0000313" key="10">
    <source>
        <dbReference type="Proteomes" id="UP000681041"/>
    </source>
</evidence>
<evidence type="ECO:0000259" key="8">
    <source>
        <dbReference type="Pfam" id="PF03460"/>
    </source>
</evidence>
<dbReference type="InterPro" id="IPR017220">
    <property type="entry name" value="Sulphite_reductase_assimil"/>
</dbReference>
<dbReference type="GO" id="GO:0051539">
    <property type="term" value="F:4 iron, 4 sulfur cluster binding"/>
    <property type="evidence" value="ECO:0007669"/>
    <property type="project" value="UniProtKB-KW"/>
</dbReference>
<keyword evidence="3" id="KW-0479">Metal-binding</keyword>